<proteinExistence type="predicted"/>
<dbReference type="InterPro" id="IPR052517">
    <property type="entry name" value="GlcG_carb_metab_protein"/>
</dbReference>
<organism evidence="1 2">
    <name type="scientific">Longivirga aurantiaca</name>
    <dbReference type="NCBI Taxonomy" id="1837743"/>
    <lineage>
        <taxon>Bacteria</taxon>
        <taxon>Bacillati</taxon>
        <taxon>Actinomycetota</taxon>
        <taxon>Actinomycetes</taxon>
        <taxon>Sporichthyales</taxon>
        <taxon>Sporichthyaceae</taxon>
        <taxon>Longivirga</taxon>
    </lineage>
</organism>
<dbReference type="InterPro" id="IPR038084">
    <property type="entry name" value="PduO/GlcC-like_sf"/>
</dbReference>
<dbReference type="SUPFAM" id="SSF143744">
    <property type="entry name" value="GlcG-like"/>
    <property type="match status" value="1"/>
</dbReference>
<protein>
    <submittedName>
        <fullName evidence="1">Heme-binding protein</fullName>
    </submittedName>
</protein>
<dbReference type="InterPro" id="IPR005624">
    <property type="entry name" value="PduO/GlcC-like"/>
</dbReference>
<dbReference type="EMBL" id="JBHSTI010000008">
    <property type="protein sequence ID" value="MFC6237804.1"/>
    <property type="molecule type" value="Genomic_DNA"/>
</dbReference>
<comment type="caution">
    <text evidence="1">The sequence shown here is derived from an EMBL/GenBank/DDBJ whole genome shotgun (WGS) entry which is preliminary data.</text>
</comment>
<evidence type="ECO:0000313" key="1">
    <source>
        <dbReference type="EMBL" id="MFC6237804.1"/>
    </source>
</evidence>
<dbReference type="PANTHER" id="PTHR34309:SF1">
    <property type="entry name" value="PROTEIN GLCG"/>
    <property type="match status" value="1"/>
</dbReference>
<sequence length="153" mass="15030">MARATRTEIDLDLALAMCGAARAAAADADALVSVAVVDGGGHLVAFQRMDGAEIAGPTLARDKAYTAVAHRIATAELGPLVTDGGELVGMNSADGGRYIAFAGGVPLWSCGRVVGGVGVSGGTAAQDAAAAAAGAAVFDHLEASYDAEGDDRG</sequence>
<keyword evidence="2" id="KW-1185">Reference proteome</keyword>
<reference evidence="2" key="1">
    <citation type="journal article" date="2019" name="Int. J. Syst. Evol. Microbiol.">
        <title>The Global Catalogue of Microorganisms (GCM) 10K type strain sequencing project: providing services to taxonomists for standard genome sequencing and annotation.</title>
        <authorList>
            <consortium name="The Broad Institute Genomics Platform"/>
            <consortium name="The Broad Institute Genome Sequencing Center for Infectious Disease"/>
            <person name="Wu L."/>
            <person name="Ma J."/>
        </authorList>
    </citation>
    <scope>NUCLEOTIDE SEQUENCE [LARGE SCALE GENOMIC DNA]</scope>
    <source>
        <strain evidence="2">CGMCC 4.7317</strain>
    </source>
</reference>
<accession>A0ABW1T0G1</accession>
<dbReference type="Pfam" id="PF03928">
    <property type="entry name" value="HbpS-like"/>
    <property type="match status" value="1"/>
</dbReference>
<dbReference type="RefSeq" id="WP_386765440.1">
    <property type="nucleotide sequence ID" value="NZ_JBHSTI010000008.1"/>
</dbReference>
<name>A0ABW1T0G1_9ACTN</name>
<gene>
    <name evidence="1" type="ORF">ACFQGU_07940</name>
</gene>
<dbReference type="PANTHER" id="PTHR34309">
    <property type="entry name" value="SLR1406 PROTEIN"/>
    <property type="match status" value="1"/>
</dbReference>
<dbReference type="Proteomes" id="UP001596138">
    <property type="component" value="Unassembled WGS sequence"/>
</dbReference>
<evidence type="ECO:0000313" key="2">
    <source>
        <dbReference type="Proteomes" id="UP001596138"/>
    </source>
</evidence>
<dbReference type="Gene3D" id="3.30.450.150">
    <property type="entry name" value="Haem-degrading domain"/>
    <property type="match status" value="1"/>
</dbReference>